<keyword evidence="1" id="KW-0472">Membrane</keyword>
<keyword evidence="1" id="KW-0812">Transmembrane</keyword>
<dbReference type="AlphaFoldDB" id="A0A3S4QVX6"/>
<accession>A0A3S4QVX6</accession>
<feature type="domain" description="DUF3592" evidence="2">
    <location>
        <begin position="70"/>
        <end position="135"/>
    </location>
</feature>
<dbReference type="STRING" id="525257.HMPREF0204_12580"/>
<feature type="transmembrane region" description="Helical" evidence="1">
    <location>
        <begin position="139"/>
        <end position="163"/>
    </location>
</feature>
<dbReference type="RefSeq" id="WP_002977678.1">
    <property type="nucleotide sequence ID" value="NZ_CP068486.1"/>
</dbReference>
<gene>
    <name evidence="3" type="ORF">NCTC11432_01872</name>
</gene>
<dbReference type="GeneID" id="93021011"/>
<name>A0A3S4QVX6_CHRGE</name>
<evidence type="ECO:0000313" key="3">
    <source>
        <dbReference type="EMBL" id="VEE06897.1"/>
    </source>
</evidence>
<evidence type="ECO:0000313" key="4">
    <source>
        <dbReference type="Proteomes" id="UP000279227"/>
    </source>
</evidence>
<keyword evidence="1" id="KW-1133">Transmembrane helix</keyword>
<protein>
    <submittedName>
        <fullName evidence="3">Protein of uncharacterized function (DUF3592)</fullName>
    </submittedName>
</protein>
<organism evidence="3 4">
    <name type="scientific">Chryseobacterium gleum</name>
    <name type="common">Flavobacterium gleum</name>
    <dbReference type="NCBI Taxonomy" id="250"/>
    <lineage>
        <taxon>Bacteria</taxon>
        <taxon>Pseudomonadati</taxon>
        <taxon>Bacteroidota</taxon>
        <taxon>Flavobacteriia</taxon>
        <taxon>Flavobacteriales</taxon>
        <taxon>Weeksellaceae</taxon>
        <taxon>Chryseobacterium group</taxon>
        <taxon>Chryseobacterium</taxon>
    </lineage>
</organism>
<evidence type="ECO:0000256" key="1">
    <source>
        <dbReference type="SAM" id="Phobius"/>
    </source>
</evidence>
<feature type="transmembrane region" description="Helical" evidence="1">
    <location>
        <begin position="36"/>
        <end position="56"/>
    </location>
</feature>
<reference evidence="3 4" key="1">
    <citation type="submission" date="2018-12" db="EMBL/GenBank/DDBJ databases">
        <authorList>
            <consortium name="Pathogen Informatics"/>
        </authorList>
    </citation>
    <scope>NUCLEOTIDE SEQUENCE [LARGE SCALE GENOMIC DNA]</scope>
    <source>
        <strain evidence="3 4">NCTC11432</strain>
    </source>
</reference>
<proteinExistence type="predicted"/>
<dbReference type="Proteomes" id="UP000279227">
    <property type="component" value="Chromosome"/>
</dbReference>
<dbReference type="KEGG" id="cgle:NCTC11432_01872"/>
<evidence type="ECO:0000259" key="2">
    <source>
        <dbReference type="Pfam" id="PF12158"/>
    </source>
</evidence>
<sequence length="168" mass="19111">MKIFVYSGYQSGNKCDKIVFISRISIMNRNKKKAMWQYYIISAAGIILFVAALLSFRSTLSFLKKAEKATATVTSLRIDDSDGEVYMPLFTFRTRNNVEYTFELPEGTNPSAWSVGETETVIYDPEDPSSVSLYTYFRIFAWPLILISIAMPLLVIGSGYFIAEKFLQ</sequence>
<dbReference type="InterPro" id="IPR021994">
    <property type="entry name" value="DUF3592"/>
</dbReference>
<dbReference type="Pfam" id="PF12158">
    <property type="entry name" value="DUF3592"/>
    <property type="match status" value="1"/>
</dbReference>
<dbReference type="EMBL" id="LR134289">
    <property type="protein sequence ID" value="VEE06897.1"/>
    <property type="molecule type" value="Genomic_DNA"/>
</dbReference>